<dbReference type="HOGENOM" id="CLU_3204151_0_0_6"/>
<evidence type="ECO:0000313" key="2">
    <source>
        <dbReference type="Proteomes" id="UP000026913"/>
    </source>
</evidence>
<dbReference type="AlphaFoldDB" id="A0A024EBZ7"/>
<gene>
    <name evidence="1" type="ORF">OU5_3370</name>
</gene>
<protein>
    <submittedName>
        <fullName evidence="1">Uncharacterized protein</fullName>
    </submittedName>
</protein>
<reference evidence="1 2" key="1">
    <citation type="journal article" date="2012" name="J. Bacteriol.">
        <title>Genome sequence of cold-adapted Pseudomonas mandelii strain JR-1.</title>
        <authorList>
            <person name="Jang S.H."/>
            <person name="Kim J."/>
            <person name="Kim J."/>
            <person name="Hong S."/>
            <person name="Lee C."/>
        </authorList>
    </citation>
    <scope>NUCLEOTIDE SEQUENCE [LARGE SCALE GENOMIC DNA]</scope>
    <source>
        <strain evidence="1 2">JR-1</strain>
    </source>
</reference>
<dbReference type="KEGG" id="pman:OU5_3370"/>
<organism evidence="1 2">
    <name type="scientific">Pseudomonas mandelii JR-1</name>
    <dbReference type="NCBI Taxonomy" id="1147786"/>
    <lineage>
        <taxon>Bacteria</taxon>
        <taxon>Pseudomonadati</taxon>
        <taxon>Pseudomonadota</taxon>
        <taxon>Gammaproteobacteria</taxon>
        <taxon>Pseudomonadales</taxon>
        <taxon>Pseudomonadaceae</taxon>
        <taxon>Pseudomonas</taxon>
    </lineage>
</organism>
<dbReference type="EMBL" id="CP005960">
    <property type="protein sequence ID" value="AHZ70449.1"/>
    <property type="molecule type" value="Genomic_DNA"/>
</dbReference>
<evidence type="ECO:0000313" key="1">
    <source>
        <dbReference type="EMBL" id="AHZ70449.1"/>
    </source>
</evidence>
<dbReference type="Proteomes" id="UP000026913">
    <property type="component" value="Chromosome"/>
</dbReference>
<sequence length="45" mass="4698">MNTQTYVGASLLAKNDDAVCLLNRGVCFASRLAPTGFGEEVGNHG</sequence>
<name>A0A024EBZ7_9PSED</name>
<accession>A0A024EBZ7</accession>
<proteinExistence type="predicted"/>